<dbReference type="PANTHER" id="PTHR31535:SF3">
    <property type="entry name" value="REGULATORY PROTEIN ZESTE"/>
    <property type="match status" value="1"/>
</dbReference>
<feature type="region of interest" description="Disordered" evidence="1">
    <location>
        <begin position="362"/>
        <end position="413"/>
    </location>
</feature>
<feature type="domain" description="DUF4347" evidence="2">
    <location>
        <begin position="144"/>
        <end position="228"/>
    </location>
</feature>
<dbReference type="EMBL" id="MN741027">
    <property type="protein sequence ID" value="QHU23299.1"/>
    <property type="molecule type" value="Genomic_DNA"/>
</dbReference>
<proteinExistence type="predicted"/>
<dbReference type="AlphaFoldDB" id="A0A6C0L0F3"/>
<organism evidence="3">
    <name type="scientific">viral metagenome</name>
    <dbReference type="NCBI Taxonomy" id="1070528"/>
    <lineage>
        <taxon>unclassified sequences</taxon>
        <taxon>metagenomes</taxon>
        <taxon>organismal metagenomes</taxon>
    </lineage>
</organism>
<dbReference type="Pfam" id="PF14252">
    <property type="entry name" value="DUF4347"/>
    <property type="match status" value="1"/>
</dbReference>
<protein>
    <recommendedName>
        <fullName evidence="2">DUF4347 domain-containing protein</fullName>
    </recommendedName>
</protein>
<sequence length="1275" mass="130331">MSNILLVNDNVQDYQKIINACNDNTYSITYNQLTDTYDTIFAKYENLVSENNIEVLNHLALVAHESNVPEFIFLEKENRMLISKYLEDPTPPPENEISIPTASTDEDILPLEDTGVISPSGDDDPENIPTDSSMIINNLDTWTTFKEFIKKFNIQKSLDFLGCAILQSPEWKYVLKTLETEQHLNLNIRGSDDSTGNLKVGANWVLESDNVNIKGLYFNSESIEKWNYKLSTYNFTNLNGGSTYIGPNSTAGYNGTSLEGQVTQVDGIQRWVVPTTMLYSIEAWGASGGDGRDYSPQRYGGVGRYVKITTTLEAGTVIYILVGQGGRRSYDRCAGGGGGTYVTTVKGNTAQNSDILVIAGGGGGGGHGPHDNSHDGQSPEINARGVGEDGGYSYDYHTAGNKNPGGTNGSGGKYASNGTRQTQGACGGGGFFGDGAGGYNNISLSSNVGKSFTNGGQGGQATIWGYGGARDYGGFGGGGSQPHANHVGGGGGGGYNGGAAGGNYNGAWSGGGGSSYSIVTPDIDIEWERNHTTIARNTVGRHGKVTISGAGPPPPPTGDTPQGPDTGISVIPIPAVITFMTLKNTYIKSNLTNASGHQSLREGGLYDFSTHTFTNCGQTGHTGPTLNQCKTTYGENTEPWNDINFLNVIGKSGVNGIQVWTVPDHGYYEVEVFGARGGGIPGVPSGTAGGGLGARMKSRFYFEMGDKYMILCGQQGSTYQGSGNAGAGASGGGGTFFVKGDDYSTVTLDDLQLVAGGGGGRGNVSMTSHGGEGIGVMLHEESTAGGAASGQYGAGGGGGLISNGAGDGTVWEPSFTGGYSFKNGGEGGTGGESNSGDYGASGGFGGGGGASYHSGAGGGGVYGGDGAEKYYSDPNGLGGGSHNKGISIDQVSGDNDGDGKIIITATTESGTPRTINSANIKLSYFRGTTFEDGDPVPDDPAPISINTHFKGRSFAPPGLYTFTSHTFTNCGADGMDGPTLSDCKNIYGNNEPWDNLSYFDVVGQSGGIQKWTVPISGPYTITAHGGEGGTGFHYNTTSSGAAGGKGAIITGTFNLTNGDILWIVVGQKGHTFGDGSGSGSTTYTHRPGAGGGGTYVVKASPQNAEISDILVIAGGGGGGRGRTSGIGQQPGGDGLTTETGTYTGSAGQGGVPNGGWYYGFTGAGFEGNGRPGLDIPGSSWASKYHDEFIPQSYKNGSRGGKVETWAIAQGGFGGGGGAGLVPGAGGGYSGGNTTGSWSSSGNAYGGGSFNSGTNKSATTGQAGDGHGKVVITFIG</sequence>
<feature type="region of interest" description="Disordered" evidence="1">
    <location>
        <begin position="110"/>
        <end position="129"/>
    </location>
</feature>
<evidence type="ECO:0000313" key="3">
    <source>
        <dbReference type="EMBL" id="QHU23299.1"/>
    </source>
</evidence>
<evidence type="ECO:0000259" key="2">
    <source>
        <dbReference type="Pfam" id="PF14252"/>
    </source>
</evidence>
<accession>A0A6C0L0F3</accession>
<feature type="region of interest" description="Disordered" evidence="1">
    <location>
        <begin position="543"/>
        <end position="567"/>
    </location>
</feature>
<reference evidence="3" key="1">
    <citation type="journal article" date="2020" name="Nature">
        <title>Giant virus diversity and host interactions through global metagenomics.</title>
        <authorList>
            <person name="Schulz F."/>
            <person name="Roux S."/>
            <person name="Paez-Espino D."/>
            <person name="Jungbluth S."/>
            <person name="Walsh D.A."/>
            <person name="Denef V.J."/>
            <person name="McMahon K.D."/>
            <person name="Konstantinidis K.T."/>
            <person name="Eloe-Fadrosh E.A."/>
            <person name="Kyrpides N.C."/>
            <person name="Woyke T."/>
        </authorList>
    </citation>
    <scope>NUCLEOTIDE SEQUENCE</scope>
    <source>
        <strain evidence="3">GVMAG-S-ERX555907-94</strain>
    </source>
</reference>
<name>A0A6C0L0F3_9ZZZZ</name>
<dbReference type="PANTHER" id="PTHR31535">
    <property type="match status" value="1"/>
</dbReference>
<dbReference type="InterPro" id="IPR025592">
    <property type="entry name" value="DUF4347"/>
</dbReference>
<evidence type="ECO:0000256" key="1">
    <source>
        <dbReference type="SAM" id="MobiDB-lite"/>
    </source>
</evidence>